<evidence type="ECO:0000256" key="1">
    <source>
        <dbReference type="SAM" id="SignalP"/>
    </source>
</evidence>
<evidence type="ECO:0000313" key="2">
    <source>
        <dbReference type="EMBL" id="KAK1670372.1"/>
    </source>
</evidence>
<sequence>MAKLLVFLLALALAAATNAGAVSATAVDEDDLAQRRETMAELVRIFSNPVTAAAADTKTVYRLAAFMKREIGPLGPIVSAIRNMPEDSAADARSKEEASDAAFELVMRHFRQLMPQGPGKTDDL</sequence>
<dbReference type="Proteomes" id="UP001231189">
    <property type="component" value="Unassembled WGS sequence"/>
</dbReference>
<gene>
    <name evidence="2" type="ORF">QYE76_058531</name>
</gene>
<dbReference type="AlphaFoldDB" id="A0AAD8WPZ8"/>
<keyword evidence="1" id="KW-0732">Signal</keyword>
<accession>A0AAD8WPZ8</accession>
<keyword evidence="3" id="KW-1185">Reference proteome</keyword>
<name>A0AAD8WPZ8_LOLMU</name>
<reference evidence="2" key="1">
    <citation type="submission" date="2023-07" db="EMBL/GenBank/DDBJ databases">
        <title>A chromosome-level genome assembly of Lolium multiflorum.</title>
        <authorList>
            <person name="Chen Y."/>
            <person name="Copetti D."/>
            <person name="Kolliker R."/>
            <person name="Studer B."/>
        </authorList>
    </citation>
    <scope>NUCLEOTIDE SEQUENCE</scope>
    <source>
        <strain evidence="2">02402/16</strain>
        <tissue evidence="2">Leaf</tissue>
    </source>
</reference>
<feature type="chain" id="PRO_5042047150" evidence="1">
    <location>
        <begin position="20"/>
        <end position="124"/>
    </location>
</feature>
<proteinExistence type="predicted"/>
<dbReference type="EMBL" id="JAUUTY010000003">
    <property type="protein sequence ID" value="KAK1670372.1"/>
    <property type="molecule type" value="Genomic_DNA"/>
</dbReference>
<feature type="signal peptide" evidence="1">
    <location>
        <begin position="1"/>
        <end position="19"/>
    </location>
</feature>
<evidence type="ECO:0000313" key="3">
    <source>
        <dbReference type="Proteomes" id="UP001231189"/>
    </source>
</evidence>
<comment type="caution">
    <text evidence="2">The sequence shown here is derived from an EMBL/GenBank/DDBJ whole genome shotgun (WGS) entry which is preliminary data.</text>
</comment>
<protein>
    <submittedName>
        <fullName evidence="2">Uncharacterized protein</fullName>
    </submittedName>
</protein>
<organism evidence="2 3">
    <name type="scientific">Lolium multiflorum</name>
    <name type="common">Italian ryegrass</name>
    <name type="synonym">Lolium perenne subsp. multiflorum</name>
    <dbReference type="NCBI Taxonomy" id="4521"/>
    <lineage>
        <taxon>Eukaryota</taxon>
        <taxon>Viridiplantae</taxon>
        <taxon>Streptophyta</taxon>
        <taxon>Embryophyta</taxon>
        <taxon>Tracheophyta</taxon>
        <taxon>Spermatophyta</taxon>
        <taxon>Magnoliopsida</taxon>
        <taxon>Liliopsida</taxon>
        <taxon>Poales</taxon>
        <taxon>Poaceae</taxon>
        <taxon>BOP clade</taxon>
        <taxon>Pooideae</taxon>
        <taxon>Poodae</taxon>
        <taxon>Poeae</taxon>
        <taxon>Poeae Chloroplast Group 2 (Poeae type)</taxon>
        <taxon>Loliodinae</taxon>
        <taxon>Loliinae</taxon>
        <taxon>Lolium</taxon>
    </lineage>
</organism>